<dbReference type="AlphaFoldDB" id="A0A0G2DR07"/>
<dbReference type="PANTHER" id="PTHR28605">
    <property type="entry name" value="CTF8, CHROMOSOME TRANSMISSION FIDELITY FACTOR 8 HOMOLOG (S. CEREVISIAE)"/>
    <property type="match status" value="1"/>
</dbReference>
<evidence type="ECO:0000256" key="3">
    <source>
        <dbReference type="ARBA" id="ARBA00023125"/>
    </source>
</evidence>
<keyword evidence="5" id="KW-0131">Cell cycle</keyword>
<feature type="compositionally biased region" description="Low complexity" evidence="7">
    <location>
        <begin position="108"/>
        <end position="119"/>
    </location>
</feature>
<reference evidence="8 9" key="2">
    <citation type="submission" date="2015-05" db="EMBL/GenBank/DDBJ databases">
        <authorList>
            <person name="Morales-Cruz A."/>
            <person name="Amrine K.C."/>
            <person name="Cantu D."/>
        </authorList>
    </citation>
    <scope>NUCLEOTIDE SEQUENCE [LARGE SCALE GENOMIC DNA]</scope>
    <source>
        <strain evidence="8">UCRPC4</strain>
    </source>
</reference>
<comment type="subcellular location">
    <subcellularLocation>
        <location evidence="1">Nucleus</location>
    </subcellularLocation>
</comment>
<organism evidence="8 9">
    <name type="scientific">Phaeomoniella chlamydospora</name>
    <name type="common">Phaeoacremonium chlamydosporum</name>
    <dbReference type="NCBI Taxonomy" id="158046"/>
    <lineage>
        <taxon>Eukaryota</taxon>
        <taxon>Fungi</taxon>
        <taxon>Dikarya</taxon>
        <taxon>Ascomycota</taxon>
        <taxon>Pezizomycotina</taxon>
        <taxon>Eurotiomycetes</taxon>
        <taxon>Chaetothyriomycetidae</taxon>
        <taxon>Phaeomoniellales</taxon>
        <taxon>Phaeomoniellaceae</taxon>
        <taxon>Phaeomoniella</taxon>
    </lineage>
</organism>
<feature type="compositionally biased region" description="Basic and acidic residues" evidence="7">
    <location>
        <begin position="120"/>
        <end position="134"/>
    </location>
</feature>
<dbReference type="InterPro" id="IPR018607">
    <property type="entry name" value="Ctf8"/>
</dbReference>
<keyword evidence="9" id="KW-1185">Reference proteome</keyword>
<evidence type="ECO:0000256" key="7">
    <source>
        <dbReference type="SAM" id="MobiDB-lite"/>
    </source>
</evidence>
<comment type="caution">
    <text evidence="8">The sequence shown here is derived from an EMBL/GenBank/DDBJ whole genome shotgun (WGS) entry which is preliminary data.</text>
</comment>
<feature type="compositionally biased region" description="Low complexity" evidence="7">
    <location>
        <begin position="1"/>
        <end position="14"/>
    </location>
</feature>
<dbReference type="EMBL" id="LCWF01000319">
    <property type="protein sequence ID" value="KKY13432.1"/>
    <property type="molecule type" value="Genomic_DNA"/>
</dbReference>
<keyword evidence="2" id="KW-0235">DNA replication</keyword>
<accession>A0A0G2DR07</accession>
<dbReference type="GO" id="GO:0003677">
    <property type="term" value="F:DNA binding"/>
    <property type="evidence" value="ECO:0007669"/>
    <property type="project" value="UniProtKB-KW"/>
</dbReference>
<dbReference type="Proteomes" id="UP000053317">
    <property type="component" value="Unassembled WGS sequence"/>
</dbReference>
<evidence type="ECO:0000313" key="8">
    <source>
        <dbReference type="EMBL" id="KKY13432.1"/>
    </source>
</evidence>
<dbReference type="GO" id="GO:0031390">
    <property type="term" value="C:Ctf18 RFC-like complex"/>
    <property type="evidence" value="ECO:0007669"/>
    <property type="project" value="InterPro"/>
</dbReference>
<evidence type="ECO:0000256" key="1">
    <source>
        <dbReference type="ARBA" id="ARBA00004123"/>
    </source>
</evidence>
<dbReference type="GO" id="GO:0006260">
    <property type="term" value="P:DNA replication"/>
    <property type="evidence" value="ECO:0007669"/>
    <property type="project" value="UniProtKB-KW"/>
</dbReference>
<evidence type="ECO:0000256" key="2">
    <source>
        <dbReference type="ARBA" id="ARBA00022705"/>
    </source>
</evidence>
<name>A0A0G2DR07_PHACM</name>
<evidence type="ECO:0000313" key="9">
    <source>
        <dbReference type="Proteomes" id="UP000053317"/>
    </source>
</evidence>
<dbReference type="Pfam" id="PF09696">
    <property type="entry name" value="Ctf8"/>
    <property type="match status" value="1"/>
</dbReference>
<reference evidence="8 9" key="1">
    <citation type="submission" date="2015-05" db="EMBL/GenBank/DDBJ databases">
        <title>Distinctive expansion of gene families associated with plant cell wall degradation and secondary metabolism in the genomes of grapevine trunk pathogens.</title>
        <authorList>
            <person name="Lawrence D.P."/>
            <person name="Travadon R."/>
            <person name="Rolshausen P.E."/>
            <person name="Baumgartner K."/>
        </authorList>
    </citation>
    <scope>NUCLEOTIDE SEQUENCE [LARGE SCALE GENOMIC DNA]</scope>
    <source>
        <strain evidence="8">UCRPC4</strain>
    </source>
</reference>
<comment type="similarity">
    <text evidence="6">Belongs to the CTF8 family.</text>
</comment>
<evidence type="ECO:0000256" key="5">
    <source>
        <dbReference type="ARBA" id="ARBA00023306"/>
    </source>
</evidence>
<dbReference type="OrthoDB" id="121932at2759"/>
<protein>
    <submittedName>
        <fullName evidence="8">Putative sister chromatid cohesion protein ctf8</fullName>
    </submittedName>
</protein>
<proteinExistence type="inferred from homology"/>
<keyword evidence="4" id="KW-0539">Nucleus</keyword>
<dbReference type="GO" id="GO:0007064">
    <property type="term" value="P:mitotic sister chromatid cohesion"/>
    <property type="evidence" value="ECO:0007669"/>
    <property type="project" value="InterPro"/>
</dbReference>
<evidence type="ECO:0000256" key="4">
    <source>
        <dbReference type="ARBA" id="ARBA00023242"/>
    </source>
</evidence>
<evidence type="ECO:0000256" key="6">
    <source>
        <dbReference type="ARBA" id="ARBA00038447"/>
    </source>
</evidence>
<gene>
    <name evidence="8" type="ORF">UCRPC4_g06977</name>
</gene>
<feature type="region of interest" description="Disordered" evidence="7">
    <location>
        <begin position="1"/>
        <end position="37"/>
    </location>
</feature>
<dbReference type="PANTHER" id="PTHR28605:SF1">
    <property type="entry name" value="CHROMOSOME TRANSMISSION FIDELITY FACTOR 8"/>
    <property type="match status" value="1"/>
</dbReference>
<feature type="region of interest" description="Disordered" evidence="7">
    <location>
        <begin position="84"/>
        <end position="134"/>
    </location>
</feature>
<keyword evidence="3" id="KW-0238">DNA-binding</keyword>
<sequence length="155" mass="16996">MPSTRSSTTTTTGSDADLSPSPETPSPTISTPIGHLTFPFYTPDNTDHNDKSWMKRVHLYVGKNQRLAGEVKKLAKPFGVLRKRVENKPDTKPGSGVTDIDMGTQNISSTSSSSTTTSTKENENGNENEPKEELEILDIIEYRILFSARPEPVGD</sequence>